<dbReference type="InterPro" id="IPR025110">
    <property type="entry name" value="AMP-bd_C"/>
</dbReference>
<dbReference type="Pfam" id="PF13193">
    <property type="entry name" value="AMP-binding_C"/>
    <property type="match status" value="1"/>
</dbReference>
<dbReference type="PANTHER" id="PTHR24096:SF422">
    <property type="entry name" value="BCDNA.GH02901"/>
    <property type="match status" value="1"/>
</dbReference>
<organism evidence="2 3">
    <name type="scientific">Fusarium oxysporum</name>
    <name type="common">Fusarium vascular wilt</name>
    <dbReference type="NCBI Taxonomy" id="5507"/>
    <lineage>
        <taxon>Eukaryota</taxon>
        <taxon>Fungi</taxon>
        <taxon>Dikarya</taxon>
        <taxon>Ascomycota</taxon>
        <taxon>Pezizomycotina</taxon>
        <taxon>Sordariomycetes</taxon>
        <taxon>Hypocreomycetidae</taxon>
        <taxon>Hypocreales</taxon>
        <taxon>Nectriaceae</taxon>
        <taxon>Fusarium</taxon>
        <taxon>Fusarium oxysporum species complex</taxon>
    </lineage>
</organism>
<name>A0A8H4ZZD3_FUSOX</name>
<evidence type="ECO:0000313" key="3">
    <source>
        <dbReference type="Proteomes" id="UP000558688"/>
    </source>
</evidence>
<accession>A0A8H4ZZD3</accession>
<dbReference type="Proteomes" id="UP000558688">
    <property type="component" value="Unassembled WGS sequence"/>
</dbReference>
<evidence type="ECO:0000259" key="1">
    <source>
        <dbReference type="Pfam" id="PF13193"/>
    </source>
</evidence>
<dbReference type="GO" id="GO:0016405">
    <property type="term" value="F:CoA-ligase activity"/>
    <property type="evidence" value="ECO:0007669"/>
    <property type="project" value="TreeGrafter"/>
</dbReference>
<dbReference type="AlphaFoldDB" id="A0A8H4ZZD3"/>
<proteinExistence type="predicted"/>
<protein>
    <recommendedName>
        <fullName evidence="1">AMP-binding enzyme C-terminal domain-containing protein</fullName>
    </recommendedName>
</protein>
<dbReference type="EMBL" id="JAAFOW010002983">
    <property type="protein sequence ID" value="KAF5255776.1"/>
    <property type="molecule type" value="Genomic_DNA"/>
</dbReference>
<dbReference type="SUPFAM" id="SSF56801">
    <property type="entry name" value="Acetyl-CoA synthetase-like"/>
    <property type="match status" value="1"/>
</dbReference>
<reference evidence="2" key="1">
    <citation type="submission" date="2020-02" db="EMBL/GenBank/DDBJ databases">
        <title>Identification and distribution of gene clusters putatively required for synthesis of sphingolipid metabolism inhibitors in phylogenetically diverse species of the filamentous fungus Fusarium.</title>
        <authorList>
            <person name="Kim H.-S."/>
            <person name="Busman M."/>
            <person name="Brown D.W."/>
            <person name="Divon H."/>
            <person name="Uhlig S."/>
            <person name="Proctor R.H."/>
        </authorList>
    </citation>
    <scope>NUCLEOTIDE SEQUENCE [LARGE SCALE GENOMIC DNA]</scope>
    <source>
        <strain evidence="2">NRRL 39464</strain>
    </source>
</reference>
<evidence type="ECO:0000313" key="2">
    <source>
        <dbReference type="EMBL" id="KAF5255776.1"/>
    </source>
</evidence>
<dbReference type="InterPro" id="IPR045851">
    <property type="entry name" value="AMP-bd_C_sf"/>
</dbReference>
<comment type="caution">
    <text evidence="2">The sequence shown here is derived from an EMBL/GenBank/DDBJ whole genome shotgun (WGS) entry which is preliminary data.</text>
</comment>
<gene>
    <name evidence="2" type="ORF">FOXYS1_13774</name>
</gene>
<feature type="non-terminal residue" evidence="2">
    <location>
        <position position="1"/>
    </location>
</feature>
<dbReference type="PANTHER" id="PTHR24096">
    <property type="entry name" value="LONG-CHAIN-FATTY-ACID--COA LIGASE"/>
    <property type="match status" value="1"/>
</dbReference>
<sequence>GNQVAPAELEAHILSHPFVADCAVISVPDDFAGEVPKAFVVKDVSTSNKSDEEVMTAICKYVESHKAKYKWLQGGVEFIEAIPKSPSGKILRRVLQTRDKGKSVEVTSKL</sequence>
<feature type="domain" description="AMP-binding enzyme C-terminal" evidence="1">
    <location>
        <begin position="8"/>
        <end position="89"/>
    </location>
</feature>
<dbReference type="Gene3D" id="3.30.300.30">
    <property type="match status" value="1"/>
</dbReference>